<sequence>MNGLYVMNLDRFPDVYGPDERADIERHLRVAAPPVTAGDLTPGLLADVDVLVTAWGAPRLDAAFLDAAPKLALVLYGAGSVRSTVTPESWARGVRVTAAGHAIATAVAEFALAQILYALKHGWRYVLTSRATKAWAARDAEKGAFGSVVGLLSLGATGRTTADLLARHDVTVQAHDPFATFPDSVRSVGLEELFATSDVVSLHAPLLPQTRGLVGHDLLRSMKRDATLINTARGGLIDETALVEVLDERPDLFAVLDVTDPEPPTPGSPLFSLPNVVVTPHLAGSLGPERRRQGRLMAEELARYAAGRSLLHEVTEQRLGHSA</sequence>
<dbReference type="InterPro" id="IPR036291">
    <property type="entry name" value="NAD(P)-bd_dom_sf"/>
</dbReference>
<evidence type="ECO:0000259" key="3">
    <source>
        <dbReference type="Pfam" id="PF02826"/>
    </source>
</evidence>
<proteinExistence type="predicted"/>
<organism evidence="4 5">
    <name type="scientific">Nonomuraea insulae</name>
    <dbReference type="NCBI Taxonomy" id="1616787"/>
    <lineage>
        <taxon>Bacteria</taxon>
        <taxon>Bacillati</taxon>
        <taxon>Actinomycetota</taxon>
        <taxon>Actinomycetes</taxon>
        <taxon>Streptosporangiales</taxon>
        <taxon>Streptosporangiaceae</taxon>
        <taxon>Nonomuraea</taxon>
    </lineage>
</organism>
<dbReference type="RefSeq" id="WP_379517110.1">
    <property type="nucleotide sequence ID" value="NZ_JBHSPA010000031.1"/>
</dbReference>
<dbReference type="InterPro" id="IPR029753">
    <property type="entry name" value="D-isomer_DH_CS"/>
</dbReference>
<evidence type="ECO:0000256" key="1">
    <source>
        <dbReference type="ARBA" id="ARBA00023002"/>
    </source>
</evidence>
<comment type="caution">
    <text evidence="4">The sequence shown here is derived from an EMBL/GenBank/DDBJ whole genome shotgun (WGS) entry which is preliminary data.</text>
</comment>
<dbReference type="Proteomes" id="UP001596058">
    <property type="component" value="Unassembled WGS sequence"/>
</dbReference>
<evidence type="ECO:0000313" key="4">
    <source>
        <dbReference type="EMBL" id="MFC5827605.1"/>
    </source>
</evidence>
<dbReference type="PANTHER" id="PTHR10996:SF178">
    <property type="entry name" value="2-HYDROXYACID DEHYDROGENASE YGL185C-RELATED"/>
    <property type="match status" value="1"/>
</dbReference>
<dbReference type="InterPro" id="IPR050223">
    <property type="entry name" value="D-isomer_2-hydroxyacid_DH"/>
</dbReference>
<evidence type="ECO:0000313" key="5">
    <source>
        <dbReference type="Proteomes" id="UP001596058"/>
    </source>
</evidence>
<dbReference type="CDD" id="cd12167">
    <property type="entry name" value="2-Hacid_dh_8"/>
    <property type="match status" value="1"/>
</dbReference>
<reference evidence="5" key="1">
    <citation type="journal article" date="2019" name="Int. J. Syst. Evol. Microbiol.">
        <title>The Global Catalogue of Microorganisms (GCM) 10K type strain sequencing project: providing services to taxonomists for standard genome sequencing and annotation.</title>
        <authorList>
            <consortium name="The Broad Institute Genomics Platform"/>
            <consortium name="The Broad Institute Genome Sequencing Center for Infectious Disease"/>
            <person name="Wu L."/>
            <person name="Ma J."/>
        </authorList>
    </citation>
    <scope>NUCLEOTIDE SEQUENCE [LARGE SCALE GENOMIC DNA]</scope>
    <source>
        <strain evidence="5">CCUG 53903</strain>
    </source>
</reference>
<gene>
    <name evidence="4" type="ORF">ACFPZ3_27420</name>
</gene>
<dbReference type="SUPFAM" id="SSF51735">
    <property type="entry name" value="NAD(P)-binding Rossmann-fold domains"/>
    <property type="match status" value="1"/>
</dbReference>
<keyword evidence="2" id="KW-0520">NAD</keyword>
<keyword evidence="1" id="KW-0560">Oxidoreductase</keyword>
<dbReference type="PROSITE" id="PS00670">
    <property type="entry name" value="D_2_HYDROXYACID_DH_2"/>
    <property type="match status" value="1"/>
</dbReference>
<evidence type="ECO:0000256" key="2">
    <source>
        <dbReference type="ARBA" id="ARBA00023027"/>
    </source>
</evidence>
<dbReference type="Pfam" id="PF02826">
    <property type="entry name" value="2-Hacid_dh_C"/>
    <property type="match status" value="1"/>
</dbReference>
<accession>A0ABW1CSD3</accession>
<name>A0ABW1CSD3_9ACTN</name>
<protein>
    <submittedName>
        <fullName evidence="4">Hydroxyacid dehydrogenase</fullName>
    </submittedName>
</protein>
<keyword evidence="5" id="KW-1185">Reference proteome</keyword>
<dbReference type="InterPro" id="IPR006140">
    <property type="entry name" value="D-isomer_DH_NAD-bd"/>
</dbReference>
<feature type="domain" description="D-isomer specific 2-hydroxyacid dehydrogenase NAD-binding" evidence="3">
    <location>
        <begin position="118"/>
        <end position="283"/>
    </location>
</feature>
<dbReference type="PANTHER" id="PTHR10996">
    <property type="entry name" value="2-HYDROXYACID DEHYDROGENASE-RELATED"/>
    <property type="match status" value="1"/>
</dbReference>
<dbReference type="EMBL" id="JBHSPA010000031">
    <property type="protein sequence ID" value="MFC5827605.1"/>
    <property type="molecule type" value="Genomic_DNA"/>
</dbReference>
<dbReference type="SUPFAM" id="SSF52283">
    <property type="entry name" value="Formate/glycerate dehydrogenase catalytic domain-like"/>
    <property type="match status" value="1"/>
</dbReference>
<dbReference type="Gene3D" id="3.40.50.720">
    <property type="entry name" value="NAD(P)-binding Rossmann-like Domain"/>
    <property type="match status" value="2"/>
</dbReference>